<evidence type="ECO:0000256" key="4">
    <source>
        <dbReference type="ARBA" id="ARBA00023295"/>
    </source>
</evidence>
<name>A0A0G4FT88_VITBC</name>
<dbReference type="PROSITE" id="PS50948">
    <property type="entry name" value="PAN"/>
    <property type="match status" value="1"/>
</dbReference>
<dbReference type="Gene3D" id="3.50.4.10">
    <property type="entry name" value="Hepatocyte Growth Factor"/>
    <property type="match status" value="1"/>
</dbReference>
<keyword evidence="10" id="KW-1185">Reference proteome</keyword>
<evidence type="ECO:0008006" key="11">
    <source>
        <dbReference type="Google" id="ProtNLM"/>
    </source>
</evidence>
<evidence type="ECO:0000256" key="5">
    <source>
        <dbReference type="PIRSR" id="PIRSR608264-1"/>
    </source>
</evidence>
<dbReference type="VEuPathDB" id="CryptoDB:Vbra_3091"/>
<keyword evidence="6" id="KW-0732">Signal</keyword>
<dbReference type="GO" id="GO:0005576">
    <property type="term" value="C:extracellular region"/>
    <property type="evidence" value="ECO:0007669"/>
    <property type="project" value="InterPro"/>
</dbReference>
<accession>A0A0G4FT88</accession>
<dbReference type="GO" id="GO:0006508">
    <property type="term" value="P:proteolysis"/>
    <property type="evidence" value="ECO:0007669"/>
    <property type="project" value="InterPro"/>
</dbReference>
<feature type="signal peptide" evidence="6">
    <location>
        <begin position="1"/>
        <end position="20"/>
    </location>
</feature>
<reference evidence="9 10" key="1">
    <citation type="submission" date="2014-11" db="EMBL/GenBank/DDBJ databases">
        <authorList>
            <person name="Zhu J."/>
            <person name="Qi W."/>
            <person name="Song R."/>
        </authorList>
    </citation>
    <scope>NUCLEOTIDE SEQUENCE [LARGE SCALE GENOMIC DNA]</scope>
</reference>
<dbReference type="InterPro" id="IPR003609">
    <property type="entry name" value="Pan_app"/>
</dbReference>
<dbReference type="CDD" id="cd01100">
    <property type="entry name" value="APPLE_Factor_XI_like"/>
    <property type="match status" value="1"/>
</dbReference>
<evidence type="ECO:0000256" key="1">
    <source>
        <dbReference type="ARBA" id="ARBA00022737"/>
    </source>
</evidence>
<evidence type="ECO:0000259" key="7">
    <source>
        <dbReference type="PROSITE" id="PS50948"/>
    </source>
</evidence>
<dbReference type="InParanoid" id="A0A0G4FT88"/>
<dbReference type="InterPro" id="IPR008264">
    <property type="entry name" value="Beta_glucanase"/>
</dbReference>
<feature type="domain" description="GH16" evidence="8">
    <location>
        <begin position="1"/>
        <end position="217"/>
    </location>
</feature>
<sequence>MGRLVKCVWLEALCVTLVASQCPSAAEDGGLIFDGRWGGCQKRLQGGGAISKDVYLYGRFESRFRAINCSGVVVSFFLYKRKSEEDDNEWQEIDIEVLGKDEAYHFQSNIIGGEAGNRIFSQQLHGSPDEKSFAEKYHTFAIDWTPDYVKWLIDGNEIRYVSSADKSVRIPSKPMEVQQSVWAVHPYIEDWGGSFDERCLPGKAEFDWVRVSSYEHDTRQFIPLYEEDFSESGRLLESWEGGDWVLLESSFLLSRSDFRKTAVEQNDGRLTIALMHSDVTTLPDPYGQIFCHERSIRYQPSPDGELTVPRTHPVLGHLDYPSFPISSPTDCQRTCQAHPQCRHFSFTEPHECKIFSHVEDAKVRHPNGTSGPRYCVRWCLAEERDLSFLSRGGTLWSNDADTLTQWMEHSNR</sequence>
<evidence type="ECO:0000259" key="8">
    <source>
        <dbReference type="PROSITE" id="PS51762"/>
    </source>
</evidence>
<dbReference type="PRINTS" id="PR00737">
    <property type="entry name" value="GLHYDRLASE16"/>
</dbReference>
<keyword evidence="4" id="KW-0326">Glycosidase</keyword>
<evidence type="ECO:0000256" key="3">
    <source>
        <dbReference type="ARBA" id="ARBA00023157"/>
    </source>
</evidence>
<dbReference type="PhylomeDB" id="A0A0G4FT88"/>
<dbReference type="PANTHER" id="PTHR31062">
    <property type="entry name" value="XYLOGLUCAN ENDOTRANSGLUCOSYLASE/HYDROLASE PROTEIN 8-RELATED"/>
    <property type="match status" value="1"/>
</dbReference>
<organism evidence="9 10">
    <name type="scientific">Vitrella brassicaformis (strain CCMP3155)</name>
    <dbReference type="NCBI Taxonomy" id="1169540"/>
    <lineage>
        <taxon>Eukaryota</taxon>
        <taxon>Sar</taxon>
        <taxon>Alveolata</taxon>
        <taxon>Colpodellida</taxon>
        <taxon>Vitrellaceae</taxon>
        <taxon>Vitrella</taxon>
    </lineage>
</organism>
<dbReference type="InterPro" id="IPR013320">
    <property type="entry name" value="ConA-like_dom_sf"/>
</dbReference>
<gene>
    <name evidence="9" type="ORF">Vbra_3091</name>
</gene>
<evidence type="ECO:0000256" key="2">
    <source>
        <dbReference type="ARBA" id="ARBA00022801"/>
    </source>
</evidence>
<dbReference type="EMBL" id="CDMY01000491">
    <property type="protein sequence ID" value="CEM17572.1"/>
    <property type="molecule type" value="Genomic_DNA"/>
</dbReference>
<keyword evidence="2" id="KW-0378">Hydrolase</keyword>
<dbReference type="PROSITE" id="PS51762">
    <property type="entry name" value="GH16_2"/>
    <property type="match status" value="1"/>
</dbReference>
<dbReference type="Pfam" id="PF00722">
    <property type="entry name" value="Glyco_hydro_16"/>
    <property type="match status" value="1"/>
</dbReference>
<dbReference type="SMART" id="SM00223">
    <property type="entry name" value="APPLE"/>
    <property type="match status" value="1"/>
</dbReference>
<evidence type="ECO:0000313" key="10">
    <source>
        <dbReference type="Proteomes" id="UP000041254"/>
    </source>
</evidence>
<dbReference type="InterPro" id="IPR000177">
    <property type="entry name" value="Apple"/>
</dbReference>
<dbReference type="GO" id="GO:0004553">
    <property type="term" value="F:hydrolase activity, hydrolyzing O-glycosyl compounds"/>
    <property type="evidence" value="ECO:0007669"/>
    <property type="project" value="InterPro"/>
</dbReference>
<dbReference type="GO" id="GO:0005975">
    <property type="term" value="P:carbohydrate metabolic process"/>
    <property type="evidence" value="ECO:0007669"/>
    <property type="project" value="InterPro"/>
</dbReference>
<evidence type="ECO:0000313" key="9">
    <source>
        <dbReference type="EMBL" id="CEM17572.1"/>
    </source>
</evidence>
<dbReference type="AlphaFoldDB" id="A0A0G4FT88"/>
<protein>
    <recommendedName>
        <fullName evidence="11">GH16 domain-containing protein</fullName>
    </recommendedName>
</protein>
<dbReference type="SUPFAM" id="SSF57414">
    <property type="entry name" value="Hairpin loop containing domain-like"/>
    <property type="match status" value="1"/>
</dbReference>
<keyword evidence="3" id="KW-1015">Disulfide bond</keyword>
<dbReference type="Proteomes" id="UP000041254">
    <property type="component" value="Unassembled WGS sequence"/>
</dbReference>
<feature type="active site" description="Proton donor" evidence="5">
    <location>
        <position position="96"/>
    </location>
</feature>
<dbReference type="InterPro" id="IPR044791">
    <property type="entry name" value="Beta-glucanase/XTH"/>
</dbReference>
<dbReference type="Gene3D" id="2.60.120.200">
    <property type="match status" value="1"/>
</dbReference>
<feature type="chain" id="PRO_5005189238" description="GH16 domain-containing protein" evidence="6">
    <location>
        <begin position="21"/>
        <end position="412"/>
    </location>
</feature>
<keyword evidence="1" id="KW-0677">Repeat</keyword>
<dbReference type="InterPro" id="IPR000757">
    <property type="entry name" value="Beta-glucanase-like"/>
</dbReference>
<dbReference type="SUPFAM" id="SSF49899">
    <property type="entry name" value="Concanavalin A-like lectins/glucanases"/>
    <property type="match status" value="1"/>
</dbReference>
<proteinExistence type="predicted"/>
<evidence type="ECO:0000256" key="6">
    <source>
        <dbReference type="SAM" id="SignalP"/>
    </source>
</evidence>
<dbReference type="Pfam" id="PF14295">
    <property type="entry name" value="PAN_4"/>
    <property type="match status" value="1"/>
</dbReference>
<feature type="domain" description="Apple" evidence="7">
    <location>
        <begin position="291"/>
        <end position="379"/>
    </location>
</feature>
<dbReference type="OrthoDB" id="1354749at2759"/>
<feature type="active site" description="Nucleophile" evidence="5">
    <location>
        <position position="92"/>
    </location>
</feature>